<evidence type="ECO:0000259" key="9">
    <source>
        <dbReference type="PROSITE" id="PS50157"/>
    </source>
</evidence>
<evidence type="ECO:0000313" key="11">
    <source>
        <dbReference type="Proteomes" id="UP000053840"/>
    </source>
</evidence>
<keyword evidence="2" id="KW-0479">Metal-binding</keyword>
<dbReference type="InterPro" id="IPR050589">
    <property type="entry name" value="Ikaros_C2H2-ZF"/>
</dbReference>
<accession>A0A091RQL0</accession>
<dbReference type="FunFam" id="3.30.160.60:FF:000180">
    <property type="entry name" value="Zinc finger protein 689"/>
    <property type="match status" value="1"/>
</dbReference>
<dbReference type="InterPro" id="IPR036236">
    <property type="entry name" value="Znf_C2H2_sf"/>
</dbReference>
<keyword evidence="7" id="KW-0539">Nucleus</keyword>
<feature type="domain" description="C2H2-type" evidence="9">
    <location>
        <begin position="1"/>
        <end position="26"/>
    </location>
</feature>
<dbReference type="AlphaFoldDB" id="A0A091RQL0"/>
<dbReference type="InterPro" id="IPR013087">
    <property type="entry name" value="Znf_C2H2_type"/>
</dbReference>
<dbReference type="Pfam" id="PF00096">
    <property type="entry name" value="zf-C2H2"/>
    <property type="match status" value="2"/>
</dbReference>
<keyword evidence="5" id="KW-0862">Zinc</keyword>
<feature type="non-terminal residue" evidence="10">
    <location>
        <position position="1"/>
    </location>
</feature>
<evidence type="ECO:0000256" key="3">
    <source>
        <dbReference type="ARBA" id="ARBA00022737"/>
    </source>
</evidence>
<reference evidence="10 11" key="1">
    <citation type="submission" date="2014-04" db="EMBL/GenBank/DDBJ databases">
        <title>Genome evolution of avian class.</title>
        <authorList>
            <person name="Zhang G."/>
            <person name="Li C."/>
        </authorList>
    </citation>
    <scope>NUCLEOTIDE SEQUENCE [LARGE SCALE GENOMIC DNA]</scope>
    <source>
        <strain evidence="10">BGI_N333</strain>
    </source>
</reference>
<keyword evidence="4 8" id="KW-0863">Zinc-finger</keyword>
<proteinExistence type="predicted"/>
<gene>
    <name evidence="10" type="ORF">N333_05670</name>
</gene>
<evidence type="ECO:0000256" key="5">
    <source>
        <dbReference type="ARBA" id="ARBA00022833"/>
    </source>
</evidence>
<evidence type="ECO:0000256" key="7">
    <source>
        <dbReference type="ARBA" id="ARBA00023242"/>
    </source>
</evidence>
<evidence type="ECO:0000256" key="6">
    <source>
        <dbReference type="ARBA" id="ARBA00023125"/>
    </source>
</evidence>
<dbReference type="PANTHER" id="PTHR24404">
    <property type="entry name" value="ZINC FINGER PROTEIN"/>
    <property type="match status" value="1"/>
</dbReference>
<evidence type="ECO:0000256" key="1">
    <source>
        <dbReference type="ARBA" id="ARBA00004123"/>
    </source>
</evidence>
<dbReference type="GO" id="GO:0000978">
    <property type="term" value="F:RNA polymerase II cis-regulatory region sequence-specific DNA binding"/>
    <property type="evidence" value="ECO:0007669"/>
    <property type="project" value="TreeGrafter"/>
</dbReference>
<keyword evidence="3" id="KW-0677">Repeat</keyword>
<dbReference type="PROSITE" id="PS00028">
    <property type="entry name" value="ZINC_FINGER_C2H2_1"/>
    <property type="match status" value="1"/>
</dbReference>
<protein>
    <submittedName>
        <fullName evidence="10">Zinc finger protein 1</fullName>
    </submittedName>
</protein>
<dbReference type="Proteomes" id="UP000053840">
    <property type="component" value="Unassembled WGS sequence"/>
</dbReference>
<dbReference type="FunFam" id="3.30.160.60:FF:001049">
    <property type="entry name" value="zinc finger protein 319"/>
    <property type="match status" value="1"/>
</dbReference>
<evidence type="ECO:0000256" key="4">
    <source>
        <dbReference type="ARBA" id="ARBA00022771"/>
    </source>
</evidence>
<evidence type="ECO:0000256" key="8">
    <source>
        <dbReference type="PROSITE-ProRule" id="PRU00042"/>
    </source>
</evidence>
<evidence type="ECO:0000313" key="10">
    <source>
        <dbReference type="EMBL" id="KFQ44693.1"/>
    </source>
</evidence>
<dbReference type="SUPFAM" id="SSF57667">
    <property type="entry name" value="beta-beta-alpha zinc fingers"/>
    <property type="match status" value="1"/>
</dbReference>
<feature type="non-terminal residue" evidence="10">
    <location>
        <position position="46"/>
    </location>
</feature>
<keyword evidence="11" id="KW-1185">Reference proteome</keyword>
<keyword evidence="6" id="KW-0238">DNA-binding</keyword>
<feature type="domain" description="C2H2-type" evidence="9">
    <location>
        <begin position="27"/>
        <end position="46"/>
    </location>
</feature>
<dbReference type="Gene3D" id="3.30.160.60">
    <property type="entry name" value="Classic Zinc Finger"/>
    <property type="match status" value="2"/>
</dbReference>
<dbReference type="GO" id="GO:0005634">
    <property type="term" value="C:nucleus"/>
    <property type="evidence" value="ECO:0007669"/>
    <property type="project" value="UniProtKB-SubCell"/>
</dbReference>
<dbReference type="PROSITE" id="PS50157">
    <property type="entry name" value="ZINC_FINGER_C2H2_2"/>
    <property type="match status" value="2"/>
</dbReference>
<dbReference type="PANTHER" id="PTHR24404:SF94">
    <property type="entry name" value="ZINC FINGER PROTEIN 436"/>
    <property type="match status" value="1"/>
</dbReference>
<organism evidence="10 11">
    <name type="scientific">Nestor notabilis</name>
    <name type="common">Kea</name>
    <dbReference type="NCBI Taxonomy" id="176057"/>
    <lineage>
        <taxon>Eukaryota</taxon>
        <taxon>Metazoa</taxon>
        <taxon>Chordata</taxon>
        <taxon>Craniata</taxon>
        <taxon>Vertebrata</taxon>
        <taxon>Euteleostomi</taxon>
        <taxon>Archelosauria</taxon>
        <taxon>Archosauria</taxon>
        <taxon>Dinosauria</taxon>
        <taxon>Saurischia</taxon>
        <taxon>Theropoda</taxon>
        <taxon>Coelurosauria</taxon>
        <taxon>Aves</taxon>
        <taxon>Neognathae</taxon>
        <taxon>Neoaves</taxon>
        <taxon>Telluraves</taxon>
        <taxon>Australaves</taxon>
        <taxon>Psittaciformes</taxon>
        <taxon>Psittacidae</taxon>
        <taxon>Nestor</taxon>
    </lineage>
</organism>
<name>A0A091RQL0_NESNO</name>
<dbReference type="GO" id="GO:0008270">
    <property type="term" value="F:zinc ion binding"/>
    <property type="evidence" value="ECO:0007669"/>
    <property type="project" value="UniProtKB-KW"/>
</dbReference>
<comment type="subcellular location">
    <subcellularLocation>
        <location evidence="1">Nucleus</location>
    </subcellularLocation>
</comment>
<dbReference type="GO" id="GO:0006357">
    <property type="term" value="P:regulation of transcription by RNA polymerase II"/>
    <property type="evidence" value="ECO:0007669"/>
    <property type="project" value="TreeGrafter"/>
</dbReference>
<evidence type="ECO:0000256" key="2">
    <source>
        <dbReference type="ARBA" id="ARBA00022723"/>
    </source>
</evidence>
<dbReference type="EMBL" id="KK929990">
    <property type="protein sequence ID" value="KFQ44693.1"/>
    <property type="molecule type" value="Genomic_DNA"/>
</dbReference>
<dbReference type="GO" id="GO:0003700">
    <property type="term" value="F:DNA-binding transcription factor activity"/>
    <property type="evidence" value="ECO:0007669"/>
    <property type="project" value="TreeGrafter"/>
</dbReference>
<sequence length="46" mass="4992">CPDCGKAFSQKGSLRIHRRTHATGTPFTCAQCGQSFAQEVDLTAHQ</sequence>